<dbReference type="AlphaFoldDB" id="A0A158H0I5"/>
<keyword evidence="2" id="KW-1185">Reference proteome</keyword>
<accession>A0A158H0I5</accession>
<dbReference type="RefSeq" id="WP_087630075.1">
    <property type="nucleotide sequence ID" value="NZ_FCNZ02000006.1"/>
</dbReference>
<gene>
    <name evidence="1" type="ORF">AWB66_01941</name>
</gene>
<evidence type="ECO:0000313" key="2">
    <source>
        <dbReference type="Proteomes" id="UP000054717"/>
    </source>
</evidence>
<protein>
    <submittedName>
        <fullName evidence="1">Uncharacterized protein</fullName>
    </submittedName>
</protein>
<reference evidence="1" key="1">
    <citation type="submission" date="2016-01" db="EMBL/GenBank/DDBJ databases">
        <authorList>
            <person name="Peeters Charlotte."/>
        </authorList>
    </citation>
    <scope>NUCLEOTIDE SEQUENCE</scope>
    <source>
        <strain evidence="1">LMG 22936</strain>
    </source>
</reference>
<dbReference type="Proteomes" id="UP000054717">
    <property type="component" value="Unassembled WGS sequence"/>
</dbReference>
<evidence type="ECO:0000313" key="1">
    <source>
        <dbReference type="EMBL" id="SAL37885.1"/>
    </source>
</evidence>
<comment type="caution">
    <text evidence="1">The sequence shown here is derived from an EMBL/GenBank/DDBJ whole genome shotgun (WGS) entry which is preliminary data.</text>
</comment>
<dbReference type="EMBL" id="FCNZ02000006">
    <property type="protein sequence ID" value="SAL37885.1"/>
    <property type="molecule type" value="Genomic_DNA"/>
</dbReference>
<sequence length="115" mass="13146">MDELKRVVYFHDWHIDILAVRQGNRLTIGLYFDERRATLTFAGTSRSAVEHFGLVNIVYEIKILQPEDTRYEKALAVLEKADRYSPKQGRYIALVAATAGAELVIEFESLEIEAT</sequence>
<dbReference type="STRING" id="326475.AWB66_01941"/>
<proteinExistence type="predicted"/>
<organism evidence="1 2">
    <name type="scientific">Caballeronia telluris</name>
    <dbReference type="NCBI Taxonomy" id="326475"/>
    <lineage>
        <taxon>Bacteria</taxon>
        <taxon>Pseudomonadati</taxon>
        <taxon>Pseudomonadota</taxon>
        <taxon>Betaproteobacteria</taxon>
        <taxon>Burkholderiales</taxon>
        <taxon>Burkholderiaceae</taxon>
        <taxon>Caballeronia</taxon>
    </lineage>
</organism>
<name>A0A158H0I5_9BURK</name>